<proteinExistence type="predicted"/>
<keyword evidence="1" id="KW-0812">Transmembrane</keyword>
<protein>
    <submittedName>
        <fullName evidence="2">Uncharacterized protein</fullName>
    </submittedName>
</protein>
<feature type="transmembrane region" description="Helical" evidence="1">
    <location>
        <begin position="20"/>
        <end position="38"/>
    </location>
</feature>
<organism evidence="2">
    <name type="scientific">Megaviridae environmental sample</name>
    <dbReference type="NCBI Taxonomy" id="1737588"/>
    <lineage>
        <taxon>Viruses</taxon>
        <taxon>Varidnaviria</taxon>
        <taxon>Bamfordvirae</taxon>
        <taxon>Nucleocytoviricota</taxon>
        <taxon>Megaviricetes</taxon>
        <taxon>Imitervirales</taxon>
        <taxon>Mimiviridae</taxon>
        <taxon>environmental samples</taxon>
    </lineage>
</organism>
<evidence type="ECO:0000256" key="1">
    <source>
        <dbReference type="SAM" id="Phobius"/>
    </source>
</evidence>
<dbReference type="EMBL" id="MN448294">
    <property type="protein sequence ID" value="QFG74847.1"/>
    <property type="molecule type" value="Genomic_DNA"/>
</dbReference>
<reference evidence="2" key="1">
    <citation type="journal article" date="2019" name="Philos. Trans. R. Soc. Lond., B, Biol. Sci.">
        <title>Targeted metagenomic recovery of four divergent viruses reveals shared and distinctive characteristics of giant viruses of marine eukaryotes.</title>
        <authorList>
            <person name="Needham D.M."/>
            <person name="Poirier C."/>
            <person name="Hehenberger E."/>
            <person name="Jimenez V."/>
            <person name="Swalwell J.E."/>
            <person name="Santoro A.E."/>
            <person name="Worden A.Z."/>
        </authorList>
    </citation>
    <scope>NUCLEOTIDE SEQUENCE</scope>
    <source>
        <strain evidence="2">OPacV-421</strain>
    </source>
</reference>
<evidence type="ECO:0000313" key="2">
    <source>
        <dbReference type="EMBL" id="QFG74847.1"/>
    </source>
</evidence>
<name>A0A5J6VMK4_9VIRU</name>
<keyword evidence="1" id="KW-0472">Membrane</keyword>
<feature type="transmembrane region" description="Helical" evidence="1">
    <location>
        <begin position="50"/>
        <end position="81"/>
    </location>
</feature>
<feature type="transmembrane region" description="Helical" evidence="1">
    <location>
        <begin position="101"/>
        <end position="119"/>
    </location>
</feature>
<keyword evidence="1" id="KW-1133">Transmembrane helix</keyword>
<accession>A0A5J6VMK4</accession>
<sequence length="121" mass="14446">MRLLSGINGFILFYMIGKKFDISVFKLVAINAILYHIFNSKNKIIRYYDICFNGCVLCYVISNYNIPIISYIYAILAIYNWEIHKRKKILIFHYSFFTKQLIHSYMVQLPLFLAMCHILKK</sequence>